<evidence type="ECO:0000256" key="2">
    <source>
        <dbReference type="ARBA" id="ARBA00005417"/>
    </source>
</evidence>
<comment type="subcellular location">
    <subcellularLocation>
        <location evidence="1">Cell inner membrane</location>
        <topology evidence="1">Peripheral membrane protein</topology>
    </subcellularLocation>
</comment>
<evidence type="ECO:0000313" key="10">
    <source>
        <dbReference type="Proteomes" id="UP000011682"/>
    </source>
</evidence>
<keyword evidence="10" id="KW-1185">Reference proteome</keyword>
<keyword evidence="6 9" id="KW-0067">ATP-binding</keyword>
<evidence type="ECO:0000259" key="8">
    <source>
        <dbReference type="PROSITE" id="PS50893"/>
    </source>
</evidence>
<dbReference type="GO" id="GO:0015833">
    <property type="term" value="P:peptide transport"/>
    <property type="evidence" value="ECO:0007669"/>
    <property type="project" value="InterPro"/>
</dbReference>
<dbReference type="Gene3D" id="3.40.50.300">
    <property type="entry name" value="P-loop containing nucleotide triphosphate hydrolases"/>
    <property type="match status" value="1"/>
</dbReference>
<dbReference type="Pfam" id="PF00005">
    <property type="entry name" value="ABC_tran"/>
    <property type="match status" value="1"/>
</dbReference>
<reference evidence="9" key="1">
    <citation type="submission" date="2013-05" db="EMBL/GenBank/DDBJ databases">
        <title>Genome assembly of Cystobacter fuscus DSM 2262.</title>
        <authorList>
            <person name="Sharma G."/>
            <person name="Khatri I."/>
            <person name="Kaur C."/>
            <person name="Mayilraj S."/>
            <person name="Subramanian S."/>
        </authorList>
    </citation>
    <scope>NUCLEOTIDE SEQUENCE [LARGE SCALE GENOMIC DNA]</scope>
    <source>
        <strain evidence="9">DSM 2262</strain>
    </source>
</reference>
<comment type="caution">
    <text evidence="9">The sequence shown here is derived from an EMBL/GenBank/DDBJ whole genome shotgun (WGS) entry which is preliminary data.</text>
</comment>
<evidence type="ECO:0000256" key="4">
    <source>
        <dbReference type="ARBA" id="ARBA00022475"/>
    </source>
</evidence>
<dbReference type="NCBIfam" id="TIGR01727">
    <property type="entry name" value="oligo_HPY"/>
    <property type="match status" value="1"/>
</dbReference>
<gene>
    <name evidence="9" type="ORF">D187_002777</name>
</gene>
<organism evidence="9 10">
    <name type="scientific">Cystobacter fuscus (strain ATCC 25194 / DSM 2262 / NBRC 100088 / M29)</name>
    <dbReference type="NCBI Taxonomy" id="1242864"/>
    <lineage>
        <taxon>Bacteria</taxon>
        <taxon>Pseudomonadati</taxon>
        <taxon>Myxococcota</taxon>
        <taxon>Myxococcia</taxon>
        <taxon>Myxococcales</taxon>
        <taxon>Cystobacterineae</taxon>
        <taxon>Archangiaceae</taxon>
        <taxon>Cystobacter</taxon>
    </lineage>
</organism>
<evidence type="ECO:0000256" key="7">
    <source>
        <dbReference type="ARBA" id="ARBA00023136"/>
    </source>
</evidence>
<dbReference type="SMART" id="SM00382">
    <property type="entry name" value="AAA"/>
    <property type="match status" value="1"/>
</dbReference>
<feature type="domain" description="ABC transporter" evidence="8">
    <location>
        <begin position="9"/>
        <end position="260"/>
    </location>
</feature>
<dbReference type="InterPro" id="IPR027417">
    <property type="entry name" value="P-loop_NTPase"/>
</dbReference>
<sequence length="334" mass="36158">MHPMSEPLLDVRGLKTQLSLDAGPVLAVDDVSFSLPPGGTLGVVGESGCGKSLTALSVMRLVPEPPGRVVGGRILFQGEDLLALPEEKMRRKRGRHLSMVFQEPMTSLNPVYTAGEQIAEGVRLHLGLSRSAARELAVEMLRQVGIPAPEQRVDSYPHELSGGMRQRVMIAMALASGPELLIADEPTTALDVTIQAQILELLKRLQTERRMAVMLITHDLGVVAGHCDTVVVMYAGRVVERAPVKALFRQPAHPYTAGLLRSIPALQTVEGPPGARPRLKTIPGMVPSLHRLPGGCRFRDRCERALDLCARVEPPLESKREGQEAACHNPVPAP</sequence>
<dbReference type="InterPro" id="IPR017871">
    <property type="entry name" value="ABC_transporter-like_CS"/>
</dbReference>
<dbReference type="PROSITE" id="PS00211">
    <property type="entry name" value="ABC_TRANSPORTER_1"/>
    <property type="match status" value="1"/>
</dbReference>
<dbReference type="EMBL" id="ANAH02000016">
    <property type="protein sequence ID" value="EPX59616.1"/>
    <property type="molecule type" value="Genomic_DNA"/>
</dbReference>
<dbReference type="GO" id="GO:0005886">
    <property type="term" value="C:plasma membrane"/>
    <property type="evidence" value="ECO:0007669"/>
    <property type="project" value="UniProtKB-SubCell"/>
</dbReference>
<evidence type="ECO:0000313" key="9">
    <source>
        <dbReference type="EMBL" id="EPX59616.1"/>
    </source>
</evidence>
<evidence type="ECO:0000256" key="1">
    <source>
        <dbReference type="ARBA" id="ARBA00004417"/>
    </source>
</evidence>
<keyword evidence="7" id="KW-0472">Membrane</keyword>
<dbReference type="PANTHER" id="PTHR43297">
    <property type="entry name" value="OLIGOPEPTIDE TRANSPORT ATP-BINDING PROTEIN APPD"/>
    <property type="match status" value="1"/>
</dbReference>
<dbReference type="GO" id="GO:0005524">
    <property type="term" value="F:ATP binding"/>
    <property type="evidence" value="ECO:0007669"/>
    <property type="project" value="UniProtKB-KW"/>
</dbReference>
<dbReference type="InterPro" id="IPR003593">
    <property type="entry name" value="AAA+_ATPase"/>
</dbReference>
<keyword evidence="3" id="KW-0813">Transport</keyword>
<keyword evidence="5" id="KW-0547">Nucleotide-binding</keyword>
<evidence type="ECO:0000256" key="3">
    <source>
        <dbReference type="ARBA" id="ARBA00022448"/>
    </source>
</evidence>
<dbReference type="InterPro" id="IPR003439">
    <property type="entry name" value="ABC_transporter-like_ATP-bd"/>
</dbReference>
<dbReference type="GO" id="GO:0016887">
    <property type="term" value="F:ATP hydrolysis activity"/>
    <property type="evidence" value="ECO:0007669"/>
    <property type="project" value="InterPro"/>
</dbReference>
<proteinExistence type="inferred from homology"/>
<dbReference type="InterPro" id="IPR013563">
    <property type="entry name" value="Oligopep_ABC_C"/>
</dbReference>
<comment type="similarity">
    <text evidence="2">Belongs to the ABC transporter superfamily.</text>
</comment>
<dbReference type="CDD" id="cd03257">
    <property type="entry name" value="ABC_NikE_OppD_transporters"/>
    <property type="match status" value="1"/>
</dbReference>
<name>S9P960_CYSF2</name>
<dbReference type="SUPFAM" id="SSF52540">
    <property type="entry name" value="P-loop containing nucleoside triphosphate hydrolases"/>
    <property type="match status" value="1"/>
</dbReference>
<dbReference type="FunFam" id="3.40.50.300:FF:000016">
    <property type="entry name" value="Oligopeptide ABC transporter ATP-binding component"/>
    <property type="match status" value="1"/>
</dbReference>
<accession>S9P960</accession>
<protein>
    <submittedName>
        <fullName evidence="9">Oligopeptide transport ATP-binding protein OppD</fullName>
    </submittedName>
</protein>
<dbReference type="AlphaFoldDB" id="S9P960"/>
<dbReference type="eggNOG" id="COG0444">
    <property type="taxonomic scope" value="Bacteria"/>
</dbReference>
<dbReference type="InterPro" id="IPR050388">
    <property type="entry name" value="ABC_Ni/Peptide_Import"/>
</dbReference>
<keyword evidence="4" id="KW-1003">Cell membrane</keyword>
<evidence type="ECO:0000256" key="6">
    <source>
        <dbReference type="ARBA" id="ARBA00022840"/>
    </source>
</evidence>
<dbReference type="Pfam" id="PF08352">
    <property type="entry name" value="oligo_HPY"/>
    <property type="match status" value="1"/>
</dbReference>
<evidence type="ECO:0000256" key="5">
    <source>
        <dbReference type="ARBA" id="ARBA00022741"/>
    </source>
</evidence>
<dbReference type="PROSITE" id="PS50893">
    <property type="entry name" value="ABC_TRANSPORTER_2"/>
    <property type="match status" value="1"/>
</dbReference>
<dbReference type="Proteomes" id="UP000011682">
    <property type="component" value="Unassembled WGS sequence"/>
</dbReference>
<dbReference type="PANTHER" id="PTHR43297:SF2">
    <property type="entry name" value="DIPEPTIDE TRANSPORT ATP-BINDING PROTEIN DPPD"/>
    <property type="match status" value="1"/>
</dbReference>